<dbReference type="InterPro" id="IPR041613">
    <property type="entry name" value="Pept_S41_N"/>
</dbReference>
<evidence type="ECO:0000259" key="2">
    <source>
        <dbReference type="SMART" id="SM00245"/>
    </source>
</evidence>
<dbReference type="GO" id="GO:0030288">
    <property type="term" value="C:outer membrane-bounded periplasmic space"/>
    <property type="evidence" value="ECO:0007669"/>
    <property type="project" value="TreeGrafter"/>
</dbReference>
<dbReference type="InterPro" id="IPR029045">
    <property type="entry name" value="ClpP/crotonase-like_dom_sf"/>
</dbReference>
<proteinExistence type="predicted"/>
<gene>
    <name evidence="3" type="ORF">DCC35_19000</name>
</gene>
<keyword evidence="1" id="KW-0732">Signal</keyword>
<dbReference type="Gene3D" id="3.30.750.170">
    <property type="match status" value="1"/>
</dbReference>
<dbReference type="RefSeq" id="WP_137092261.1">
    <property type="nucleotide sequence ID" value="NZ_CP028923.1"/>
</dbReference>
<dbReference type="Pfam" id="PF03572">
    <property type="entry name" value="Peptidase_S41"/>
    <property type="match status" value="1"/>
</dbReference>
<dbReference type="CDD" id="cd07561">
    <property type="entry name" value="Peptidase_S41_CPP_like"/>
    <property type="match status" value="1"/>
</dbReference>
<evidence type="ECO:0000313" key="4">
    <source>
        <dbReference type="Proteomes" id="UP000298616"/>
    </source>
</evidence>
<dbReference type="InterPro" id="IPR036034">
    <property type="entry name" value="PDZ_sf"/>
</dbReference>
<dbReference type="OrthoDB" id="7168509at2"/>
<dbReference type="Gene3D" id="3.90.226.10">
    <property type="entry name" value="2-enoyl-CoA Hydratase, Chain A, domain 1"/>
    <property type="match status" value="1"/>
</dbReference>
<dbReference type="PANTHER" id="PTHR32060:SF30">
    <property type="entry name" value="CARBOXY-TERMINAL PROCESSING PROTEASE CTPA"/>
    <property type="match status" value="1"/>
</dbReference>
<dbReference type="Pfam" id="PF17820">
    <property type="entry name" value="PDZ_6"/>
    <property type="match status" value="1"/>
</dbReference>
<dbReference type="EMBL" id="CP028923">
    <property type="protein sequence ID" value="QCK16670.1"/>
    <property type="molecule type" value="Genomic_DNA"/>
</dbReference>
<feature type="signal peptide" evidence="1">
    <location>
        <begin position="1"/>
        <end position="27"/>
    </location>
</feature>
<evidence type="ECO:0000313" key="3">
    <source>
        <dbReference type="EMBL" id="QCK16670.1"/>
    </source>
</evidence>
<dbReference type="SUPFAM" id="SSF50156">
    <property type="entry name" value="PDZ domain-like"/>
    <property type="match status" value="1"/>
</dbReference>
<dbReference type="SUPFAM" id="SSF52096">
    <property type="entry name" value="ClpP/crotonase"/>
    <property type="match status" value="1"/>
</dbReference>
<dbReference type="Proteomes" id="UP000298616">
    <property type="component" value="Chromosome"/>
</dbReference>
<dbReference type="SMART" id="SM00245">
    <property type="entry name" value="TSPc"/>
    <property type="match status" value="1"/>
</dbReference>
<dbReference type="GO" id="GO:0004175">
    <property type="term" value="F:endopeptidase activity"/>
    <property type="evidence" value="ECO:0007669"/>
    <property type="project" value="TreeGrafter"/>
</dbReference>
<dbReference type="InterPro" id="IPR041489">
    <property type="entry name" value="PDZ_6"/>
</dbReference>
<feature type="chain" id="PRO_5020226370" evidence="1">
    <location>
        <begin position="28"/>
        <end position="470"/>
    </location>
</feature>
<dbReference type="Gene3D" id="2.30.42.10">
    <property type="match status" value="1"/>
</dbReference>
<dbReference type="GO" id="GO:0008236">
    <property type="term" value="F:serine-type peptidase activity"/>
    <property type="evidence" value="ECO:0007669"/>
    <property type="project" value="InterPro"/>
</dbReference>
<name>A0A4D7JT37_9BACT</name>
<organism evidence="3 4">
    <name type="scientific">Mangrovivirga cuniculi</name>
    <dbReference type="NCBI Taxonomy" id="2715131"/>
    <lineage>
        <taxon>Bacteria</taxon>
        <taxon>Pseudomonadati</taxon>
        <taxon>Bacteroidota</taxon>
        <taxon>Cytophagia</taxon>
        <taxon>Cytophagales</taxon>
        <taxon>Mangrovivirgaceae</taxon>
        <taxon>Mangrovivirga</taxon>
    </lineage>
</organism>
<reference evidence="3 4" key="1">
    <citation type="submission" date="2018-04" db="EMBL/GenBank/DDBJ databases">
        <title>Complete genome uncultured novel isolate.</title>
        <authorList>
            <person name="Merlino G."/>
        </authorList>
    </citation>
    <scope>NUCLEOTIDE SEQUENCE [LARGE SCALE GENOMIC DNA]</scope>
    <source>
        <strain evidence="4">R1DC9</strain>
    </source>
</reference>
<dbReference type="AlphaFoldDB" id="A0A4D7JT37"/>
<dbReference type="KEGG" id="fpf:DCC35_19000"/>
<dbReference type="PANTHER" id="PTHR32060">
    <property type="entry name" value="TAIL-SPECIFIC PROTEASE"/>
    <property type="match status" value="1"/>
</dbReference>
<protein>
    <submittedName>
        <fullName evidence="3">Peptidase</fullName>
    </submittedName>
</protein>
<dbReference type="GO" id="GO:0006508">
    <property type="term" value="P:proteolysis"/>
    <property type="evidence" value="ECO:0007669"/>
    <property type="project" value="InterPro"/>
</dbReference>
<feature type="domain" description="Tail specific protease" evidence="2">
    <location>
        <begin position="190"/>
        <end position="407"/>
    </location>
</feature>
<evidence type="ECO:0000256" key="1">
    <source>
        <dbReference type="SAM" id="SignalP"/>
    </source>
</evidence>
<dbReference type="Pfam" id="PF18294">
    <property type="entry name" value="Pept_S41_N"/>
    <property type="match status" value="1"/>
</dbReference>
<sequence>MKLIQEKRRVGLRVLLMAFLAIGVSCTDDGPDGPGTPDVNGDPVSNWVFETMSEVYYWEDLIPAEVDLTKNPEAVFNDIVYSGDRFSFLTDDYAGLINSLEGVSQEAGYEFQLLRAEEGSDDLVALVLYAKAGSPARQEGVRRGDAIYAINGTQLTINNYSNLLDQISETHTISYRRYEESAGSYVDQGDLTLSTTVVSENPNFLDSIYSLPNGQKMGYYVYNFFSPGPGSTDDYDMEMDNVFAEFKASGVENLVLDLRYNSGGSISSAQLLASLIAPGVSSTDILYKNVWNDLYMDYIQGLEDGDDILNGKFLDVNNNIGNSLSGQTLYVLVGNRTASASELIINGLRPYMNVVIIGESTVGKNVGSIPIDDENSSYGMLPIVFKIFNANDLSDYDEGFTPDFVVEEFASRFEQFGDINDPLLNTAYNLIVGEPGRIAPLGKKFEGELIQSSIENKAWTNRLIFDKPIQ</sequence>
<dbReference type="GO" id="GO:0007165">
    <property type="term" value="P:signal transduction"/>
    <property type="evidence" value="ECO:0007669"/>
    <property type="project" value="TreeGrafter"/>
</dbReference>
<dbReference type="InterPro" id="IPR005151">
    <property type="entry name" value="Tail-specific_protease"/>
</dbReference>
<keyword evidence="4" id="KW-1185">Reference proteome</keyword>
<dbReference type="PROSITE" id="PS51257">
    <property type="entry name" value="PROKAR_LIPOPROTEIN"/>
    <property type="match status" value="1"/>
</dbReference>
<accession>A0A4D7JT37</accession>